<reference evidence="2" key="1">
    <citation type="submission" date="2025-08" db="UniProtKB">
        <authorList>
            <consortium name="RefSeq"/>
        </authorList>
    </citation>
    <scope>IDENTIFICATION</scope>
    <source>
        <tissue evidence="2">Total insect</tissue>
    </source>
</reference>
<evidence type="ECO:0000313" key="1">
    <source>
        <dbReference type="Proteomes" id="UP000515158"/>
    </source>
</evidence>
<dbReference type="AlphaFoldDB" id="A0A6P8YBE2"/>
<name>A0A6P8YBE2_THRPL</name>
<gene>
    <name evidence="2" type="primary">LOC117642641</name>
</gene>
<organism evidence="2">
    <name type="scientific">Thrips palmi</name>
    <name type="common">Melon thrips</name>
    <dbReference type="NCBI Taxonomy" id="161013"/>
    <lineage>
        <taxon>Eukaryota</taxon>
        <taxon>Metazoa</taxon>
        <taxon>Ecdysozoa</taxon>
        <taxon>Arthropoda</taxon>
        <taxon>Hexapoda</taxon>
        <taxon>Insecta</taxon>
        <taxon>Pterygota</taxon>
        <taxon>Neoptera</taxon>
        <taxon>Paraneoptera</taxon>
        <taxon>Thysanoptera</taxon>
        <taxon>Terebrantia</taxon>
        <taxon>Thripoidea</taxon>
        <taxon>Thripidae</taxon>
        <taxon>Thrips</taxon>
    </lineage>
</organism>
<evidence type="ECO:0000313" key="2">
    <source>
        <dbReference type="RefSeq" id="XP_034236928.1"/>
    </source>
</evidence>
<dbReference type="RefSeq" id="XP_034236928.1">
    <property type="nucleotide sequence ID" value="XM_034381037.1"/>
</dbReference>
<keyword evidence="1" id="KW-1185">Reference proteome</keyword>
<dbReference type="Proteomes" id="UP000515158">
    <property type="component" value="Unplaced"/>
</dbReference>
<sequence>MIRCERSDMGLACLKALAEGNCQVRCLDLDFLASTASNRLLQRVLQNRGIQELRITLGGFLKSSNLVPALEAIDNLERIDTLGVRIRGGKCLDFVFEKICMTKLKIPDHYDVVMVRDLLDLGRNTLREVHFPEHDRRFARFKEELEHCREITHLTLYSCDGLADVVPLLPNLKSITIKDINASLTNWLKWAQKQYSGKIHIDVKIYGERSLQELVDLADNLRKFRVSGYGGFVRITARAPSHQLF</sequence>
<dbReference type="KEGG" id="tpal:117642641"/>
<proteinExistence type="predicted"/>
<dbReference type="InterPro" id="IPR032675">
    <property type="entry name" value="LRR_dom_sf"/>
</dbReference>
<dbReference type="GeneID" id="117642641"/>
<protein>
    <submittedName>
        <fullName evidence="2">Uncharacterized protein LOC117642641</fullName>
    </submittedName>
</protein>
<dbReference type="Gene3D" id="3.80.10.10">
    <property type="entry name" value="Ribonuclease Inhibitor"/>
    <property type="match status" value="1"/>
</dbReference>
<accession>A0A6P8YBE2</accession>
<dbReference type="InParanoid" id="A0A6P8YBE2"/>